<dbReference type="EMBL" id="QWDN01000005">
    <property type="protein sequence ID" value="TEB43318.1"/>
    <property type="molecule type" value="Genomic_DNA"/>
</dbReference>
<organism evidence="2 4">
    <name type="scientific">Flavobacterium circumlabens</name>
    <dbReference type="NCBI Taxonomy" id="2133765"/>
    <lineage>
        <taxon>Bacteria</taxon>
        <taxon>Pseudomonadati</taxon>
        <taxon>Bacteroidota</taxon>
        <taxon>Flavobacteriia</taxon>
        <taxon>Flavobacteriales</taxon>
        <taxon>Flavobacteriaceae</taxon>
        <taxon>Flavobacterium</taxon>
    </lineage>
</organism>
<keyword evidence="3" id="KW-1185">Reference proteome</keyword>
<evidence type="ECO:0000313" key="1">
    <source>
        <dbReference type="EMBL" id="TCN56277.1"/>
    </source>
</evidence>
<reference evidence="1" key="3">
    <citation type="submission" date="2019-03" db="EMBL/GenBank/DDBJ databases">
        <authorList>
            <person name="Whitman W."/>
            <person name="Huntemann M."/>
            <person name="Clum A."/>
            <person name="Pillay M."/>
            <person name="Palaniappan K."/>
            <person name="Varghese N."/>
            <person name="Mikhailova N."/>
            <person name="Stamatis D."/>
            <person name="Reddy T."/>
            <person name="Daum C."/>
            <person name="Shapiro N."/>
            <person name="Ivanova N."/>
            <person name="Kyrpides N."/>
            <person name="Woyke T."/>
        </authorList>
    </citation>
    <scope>NUCLEOTIDE SEQUENCE</scope>
    <source>
        <strain evidence="1">P5626</strain>
    </source>
</reference>
<sequence length="166" mass="18346">MSNLQINIVVETSLLLEEHPNVSMDIDNPAPLSNHYACLVITGEKEKIKGLKKNKLSVERTSVDELSFNVVSVSGNFDNPVVLYDFTVDEGNDILEPLSIFSTEIDTIVPERFNPLETVAVKRVFSTNKCTILTSGKGSFGVRFAVFDDDLAIAGYFEFPVLLSVK</sequence>
<gene>
    <name evidence="2" type="ORF">D0809_14180</name>
    <name evidence="1" type="ORF">EV142_10552</name>
</gene>
<name>A0A4Y7UBB4_9FLAO</name>
<dbReference type="Proteomes" id="UP000298340">
    <property type="component" value="Unassembled WGS sequence"/>
</dbReference>
<dbReference type="Proteomes" id="UP000295270">
    <property type="component" value="Unassembled WGS sequence"/>
</dbReference>
<evidence type="ECO:0000313" key="4">
    <source>
        <dbReference type="Proteomes" id="UP000298340"/>
    </source>
</evidence>
<dbReference type="AlphaFoldDB" id="A0A4Y7UBB4"/>
<reference evidence="1 3" key="1">
    <citation type="journal article" date="2015" name="Stand. Genomic Sci.">
        <title>Genomic Encyclopedia of Bacterial and Archaeal Type Strains, Phase III: the genomes of soil and plant-associated and newly described type strains.</title>
        <authorList>
            <person name="Whitman W.B."/>
            <person name="Woyke T."/>
            <person name="Klenk H.P."/>
            <person name="Zhou Y."/>
            <person name="Lilburn T.G."/>
            <person name="Beck B.J."/>
            <person name="De Vos P."/>
            <person name="Vandamme P."/>
            <person name="Eisen J.A."/>
            <person name="Garrity G."/>
            <person name="Hugenholtz P."/>
            <person name="Kyrpides N.C."/>
        </authorList>
    </citation>
    <scope>NUCLEOTIDE SEQUENCE [LARGE SCALE GENOMIC DNA]</scope>
    <source>
        <strain evidence="1 3">P5626</strain>
    </source>
</reference>
<dbReference type="EMBL" id="SLWA01000005">
    <property type="protein sequence ID" value="TCN56277.1"/>
    <property type="molecule type" value="Genomic_DNA"/>
</dbReference>
<dbReference type="InterPro" id="IPR038712">
    <property type="entry name" value="PixA-like_sf"/>
</dbReference>
<accession>A0A4Y7UBB4</accession>
<dbReference type="InterPro" id="IPR021087">
    <property type="entry name" value="Uncharacterised_PixA/AidA"/>
</dbReference>
<dbReference type="RefSeq" id="WP_132036319.1">
    <property type="nucleotide sequence ID" value="NZ_JBDSHJ010000058.1"/>
</dbReference>
<evidence type="ECO:0000313" key="2">
    <source>
        <dbReference type="EMBL" id="TEB43318.1"/>
    </source>
</evidence>
<proteinExistence type="predicted"/>
<evidence type="ECO:0000313" key="3">
    <source>
        <dbReference type="Proteomes" id="UP000295270"/>
    </source>
</evidence>
<protein>
    <submittedName>
        <fullName evidence="1">Inclusion body protein</fullName>
    </submittedName>
</protein>
<dbReference type="OrthoDB" id="8705346at2"/>
<reference evidence="2 4" key="2">
    <citation type="journal article" date="2018" name="Syst. Appl. Microbiol.">
        <title>Flavobacterium circumlabens sp. nov. and Flavobacterium cupreum sp. nov., two psychrotrophic species isolated from Antarctic environmental samples.</title>
        <authorList>
            <person name="Kralova S."/>
            <person name="Busse H.J."/>
            <person name="Svec P."/>
            <person name="Maslanova I."/>
            <person name="Stankova E."/>
            <person name="Bartak M."/>
            <person name="Sedlacek I."/>
        </authorList>
    </citation>
    <scope>NUCLEOTIDE SEQUENCE [LARGE SCALE GENOMIC DNA]</scope>
    <source>
        <strain evidence="2 4">CCM 8828</strain>
    </source>
</reference>
<comment type="caution">
    <text evidence="2">The sequence shown here is derived from an EMBL/GenBank/DDBJ whole genome shotgun (WGS) entry which is preliminary data.</text>
</comment>
<dbReference type="Pfam" id="PF12306">
    <property type="entry name" value="PixA"/>
    <property type="match status" value="1"/>
</dbReference>
<dbReference type="Gene3D" id="2.60.40.3910">
    <property type="entry name" value="Inclusion body protein"/>
    <property type="match status" value="1"/>
</dbReference>